<comment type="subcellular location">
    <subcellularLocation>
        <location evidence="1">Cell projection</location>
        <location evidence="1">Cilium</location>
        <location evidence="1">Flagellum</location>
    </subcellularLocation>
</comment>
<evidence type="ECO:0000256" key="5">
    <source>
        <dbReference type="ARBA" id="ARBA00023186"/>
    </source>
</evidence>
<sequence>MVKIEQPSELEDMISRVLGDGLEGLVLKKANGEYEPGKRHWLKIKKDSIYGGAMADTLDLVVLGSWKMAKDYYKILGLSKDASEGDIKRAYRNMALKYHPDKNKSNDAEEKFKLVAEAYEVLSDKKKRNIYDQYGDEGLKGGMPGGRSTGGTHFTYTYSGDPRATFEQVFGTNNPFSHFFNMGVDGHGTHDVFEDIGGLHGRHQRGKITRNVLLTADGRSTLREEKILTIEVKPGWKEGTKIIFEKEGDQSPGKIPADIIFIIRDKPHPLFKRDGANLVYTAKIPLRDALRGTLVSVPTLTGQRVALNFNKETTKPQTTRRLQGYGLPYPKNPTRKGDIIVHFDIQFPFEFL</sequence>
<dbReference type="InterPro" id="IPR036869">
    <property type="entry name" value="J_dom_sf"/>
</dbReference>
<dbReference type="PRINTS" id="PR00625">
    <property type="entry name" value="JDOMAIN"/>
</dbReference>
<dbReference type="SMART" id="SM00271">
    <property type="entry name" value="DnaJ"/>
    <property type="match status" value="1"/>
</dbReference>
<dbReference type="FunFam" id="2.60.260.20:FF:000006">
    <property type="entry name" value="DnaJ subfamily B member 13"/>
    <property type="match status" value="1"/>
</dbReference>
<dbReference type="PROSITE" id="PS50076">
    <property type="entry name" value="DNAJ_2"/>
    <property type="match status" value="1"/>
</dbReference>
<feature type="domain" description="J" evidence="14">
    <location>
        <begin position="71"/>
        <end position="135"/>
    </location>
</feature>
<dbReference type="PROSITE" id="PS00636">
    <property type="entry name" value="DNAJ_1"/>
    <property type="match status" value="1"/>
</dbReference>
<proteinExistence type="predicted"/>
<protein>
    <recommendedName>
        <fullName evidence="9">DnaJ homolog subfamily B member 13</fullName>
    </recommendedName>
    <alternativeName>
        <fullName evidence="12">Testis and spermatogenesis cell-related protein 6</fullName>
    </alternativeName>
    <alternativeName>
        <fullName evidence="13">Testis spermatocyte apoptosis-related gene 6 protein</fullName>
    </alternativeName>
    <alternativeName>
        <fullName evidence="10">Testis spermatogenesis apoptosis-related gene 3 protein</fullName>
    </alternativeName>
    <alternativeName>
        <fullName evidence="11">Testis spermatogenesis apoptosis-related gene 6 protein</fullName>
    </alternativeName>
</protein>
<dbReference type="InterPro" id="IPR002939">
    <property type="entry name" value="DnaJ_C"/>
</dbReference>
<dbReference type="GO" id="GO:0006310">
    <property type="term" value="P:DNA recombination"/>
    <property type="evidence" value="ECO:0007669"/>
    <property type="project" value="InterPro"/>
</dbReference>
<dbReference type="GO" id="GO:0007017">
    <property type="term" value="P:microtubule-based process"/>
    <property type="evidence" value="ECO:0007669"/>
    <property type="project" value="UniProtKB-ARBA"/>
</dbReference>
<evidence type="ECO:0000256" key="1">
    <source>
        <dbReference type="ARBA" id="ARBA00004230"/>
    </source>
</evidence>
<evidence type="ECO:0000256" key="13">
    <source>
        <dbReference type="ARBA" id="ARBA00081125"/>
    </source>
</evidence>
<dbReference type="SUPFAM" id="SSF49493">
    <property type="entry name" value="HSP40/DnaJ peptide-binding domain"/>
    <property type="match status" value="2"/>
</dbReference>
<gene>
    <name evidence="16" type="ORF">C7M84_020481</name>
</gene>
<evidence type="ECO:0000259" key="14">
    <source>
        <dbReference type="PROSITE" id="PS50076"/>
    </source>
</evidence>
<dbReference type="PANTHER" id="PTHR24078">
    <property type="entry name" value="DNAJ HOMOLOG SUBFAMILY C MEMBER"/>
    <property type="match status" value="1"/>
</dbReference>
<evidence type="ECO:0000256" key="11">
    <source>
        <dbReference type="ARBA" id="ARBA00078669"/>
    </source>
</evidence>
<comment type="function">
    <text evidence="7">Functions as part of axonemal radial spoke complexes that play an important part in the motility of sperm and cilia.</text>
</comment>
<dbReference type="InterPro" id="IPR008971">
    <property type="entry name" value="HSP40/DnaJ_pept-bd"/>
</dbReference>
<evidence type="ECO:0000313" key="16">
    <source>
        <dbReference type="EMBL" id="ROT61715.1"/>
    </source>
</evidence>
<dbReference type="Gene3D" id="1.10.287.110">
    <property type="entry name" value="DnaJ domain"/>
    <property type="match status" value="1"/>
</dbReference>
<evidence type="ECO:0000256" key="3">
    <source>
        <dbReference type="ARBA" id="ARBA00022846"/>
    </source>
</evidence>
<dbReference type="PANTHER" id="PTHR24078:SF553">
    <property type="entry name" value="DNAJ HOMOLOG SUBFAMILY B MEMBER 5"/>
    <property type="match status" value="1"/>
</dbReference>
<dbReference type="InterPro" id="IPR018253">
    <property type="entry name" value="DnaJ_domain_CS"/>
</dbReference>
<dbReference type="GO" id="GO:0051087">
    <property type="term" value="F:protein-folding chaperone binding"/>
    <property type="evidence" value="ECO:0007669"/>
    <property type="project" value="TreeGrafter"/>
</dbReference>
<reference evidence="16 17" key="2">
    <citation type="submission" date="2019-01" db="EMBL/GenBank/DDBJ databases">
        <title>The decoding of complex shrimp genome reveals the adaptation for benthos swimmer, frequently molting mechanism and breeding impact on genome.</title>
        <authorList>
            <person name="Sun Y."/>
            <person name="Gao Y."/>
            <person name="Yu Y."/>
        </authorList>
    </citation>
    <scope>NUCLEOTIDE SEQUENCE [LARGE SCALE GENOMIC DNA]</scope>
    <source>
        <tissue evidence="16">Muscle</tissue>
    </source>
</reference>
<accession>A0A423SC05</accession>
<dbReference type="SUPFAM" id="SSF56091">
    <property type="entry name" value="DNA ligase/mRNA capping enzyme, catalytic domain"/>
    <property type="match status" value="1"/>
</dbReference>
<keyword evidence="2" id="KW-0970">Cilium biogenesis/degradation</keyword>
<feature type="domain" description="ATP-dependent DNA ligase family profile" evidence="15">
    <location>
        <begin position="1"/>
        <end position="73"/>
    </location>
</feature>
<dbReference type="Pfam" id="PF00226">
    <property type="entry name" value="DnaJ"/>
    <property type="match status" value="1"/>
</dbReference>
<reference evidence="16 17" key="1">
    <citation type="submission" date="2018-04" db="EMBL/GenBank/DDBJ databases">
        <authorList>
            <person name="Zhang X."/>
            <person name="Yuan J."/>
            <person name="Li F."/>
            <person name="Xiang J."/>
        </authorList>
    </citation>
    <scope>NUCLEOTIDE SEQUENCE [LARGE SCALE GENOMIC DNA]</scope>
    <source>
        <tissue evidence="16">Muscle</tissue>
    </source>
</reference>
<comment type="caution">
    <text evidence="16">The sequence shown here is derived from an EMBL/GenBank/DDBJ whole genome shotgun (WGS) entry which is preliminary data.</text>
</comment>
<name>A0A423SC05_PENVA</name>
<dbReference type="SUPFAM" id="SSF46565">
    <property type="entry name" value="Chaperone J-domain"/>
    <property type="match status" value="1"/>
</dbReference>
<evidence type="ECO:0000256" key="10">
    <source>
        <dbReference type="ARBA" id="ARBA00075378"/>
    </source>
</evidence>
<comment type="subunit">
    <text evidence="8">Homodimer. Component of the axonemal radial spoke complex 1 (RS1), at least composed of spoke head proteins RSPH1, RSPH3, RSPH9 and the cilia-specific component RSPH4A or sperm-specific component RSPH6A, spoke stalk proteins RSPH14, DNAJB13, DYDC1, ROPN1L and NME5, and the anchor protein IQUB. Interacts with SUN5. Interacts with IQUB.</text>
</comment>
<dbReference type="AlphaFoldDB" id="A0A423SC05"/>
<dbReference type="GO" id="GO:0030030">
    <property type="term" value="P:cell projection organization"/>
    <property type="evidence" value="ECO:0007669"/>
    <property type="project" value="UniProtKB-KW"/>
</dbReference>
<dbReference type="CDD" id="cd06257">
    <property type="entry name" value="DnaJ"/>
    <property type="match status" value="1"/>
</dbReference>
<keyword evidence="3" id="KW-0282">Flagellum</keyword>
<evidence type="ECO:0000256" key="4">
    <source>
        <dbReference type="ARBA" id="ARBA00023069"/>
    </source>
</evidence>
<dbReference type="Proteomes" id="UP000283509">
    <property type="component" value="Unassembled WGS sequence"/>
</dbReference>
<keyword evidence="4" id="KW-0969">Cilium</keyword>
<dbReference type="GO" id="GO:0051082">
    <property type="term" value="F:unfolded protein binding"/>
    <property type="evidence" value="ECO:0007669"/>
    <property type="project" value="InterPro"/>
</dbReference>
<dbReference type="PROSITE" id="PS00333">
    <property type="entry name" value="DNA_LIGASE_A2"/>
    <property type="match status" value="1"/>
</dbReference>
<evidence type="ECO:0000259" key="15">
    <source>
        <dbReference type="PROSITE" id="PS50160"/>
    </source>
</evidence>
<dbReference type="GO" id="GO:0005524">
    <property type="term" value="F:ATP binding"/>
    <property type="evidence" value="ECO:0007669"/>
    <property type="project" value="InterPro"/>
</dbReference>
<dbReference type="InterPro" id="IPR012310">
    <property type="entry name" value="DNA_ligase_ATP-dep_cent"/>
</dbReference>
<dbReference type="Gene3D" id="2.60.260.20">
    <property type="entry name" value="Urease metallochaperone UreE, N-terminal domain"/>
    <property type="match status" value="2"/>
</dbReference>
<evidence type="ECO:0000256" key="12">
    <source>
        <dbReference type="ARBA" id="ARBA00080190"/>
    </source>
</evidence>
<evidence type="ECO:0000256" key="7">
    <source>
        <dbReference type="ARBA" id="ARBA00056649"/>
    </source>
</evidence>
<evidence type="ECO:0000256" key="9">
    <source>
        <dbReference type="ARBA" id="ARBA00071910"/>
    </source>
</evidence>
<dbReference type="InterPro" id="IPR001623">
    <property type="entry name" value="DnaJ_domain"/>
</dbReference>
<dbReference type="Pfam" id="PF01556">
    <property type="entry name" value="DnaJ_C"/>
    <property type="match status" value="1"/>
</dbReference>
<dbReference type="GO" id="GO:0006281">
    <property type="term" value="P:DNA repair"/>
    <property type="evidence" value="ECO:0007669"/>
    <property type="project" value="InterPro"/>
</dbReference>
<dbReference type="Pfam" id="PF01068">
    <property type="entry name" value="DNA_ligase_A_M"/>
    <property type="match status" value="1"/>
</dbReference>
<dbReference type="FunFam" id="1.10.287.110:FF:000033">
    <property type="entry name" value="dnaJ homolog subfamily B member 13"/>
    <property type="match status" value="1"/>
</dbReference>
<dbReference type="GO" id="GO:0006457">
    <property type="term" value="P:protein folding"/>
    <property type="evidence" value="ECO:0007669"/>
    <property type="project" value="InterPro"/>
</dbReference>
<organism evidence="16 17">
    <name type="scientific">Penaeus vannamei</name>
    <name type="common">Whiteleg shrimp</name>
    <name type="synonym">Litopenaeus vannamei</name>
    <dbReference type="NCBI Taxonomy" id="6689"/>
    <lineage>
        <taxon>Eukaryota</taxon>
        <taxon>Metazoa</taxon>
        <taxon>Ecdysozoa</taxon>
        <taxon>Arthropoda</taxon>
        <taxon>Crustacea</taxon>
        <taxon>Multicrustacea</taxon>
        <taxon>Malacostraca</taxon>
        <taxon>Eumalacostraca</taxon>
        <taxon>Eucarida</taxon>
        <taxon>Decapoda</taxon>
        <taxon>Dendrobranchiata</taxon>
        <taxon>Penaeoidea</taxon>
        <taxon>Penaeidae</taxon>
        <taxon>Penaeus</taxon>
    </lineage>
</organism>
<keyword evidence="17" id="KW-1185">Reference proteome</keyword>
<dbReference type="STRING" id="6689.A0A423SC05"/>
<dbReference type="GO" id="GO:0005829">
    <property type="term" value="C:cytosol"/>
    <property type="evidence" value="ECO:0007669"/>
    <property type="project" value="TreeGrafter"/>
</dbReference>
<evidence type="ECO:0000256" key="8">
    <source>
        <dbReference type="ARBA" id="ARBA00064985"/>
    </source>
</evidence>
<dbReference type="EMBL" id="QCYY01004015">
    <property type="protein sequence ID" value="ROT61715.1"/>
    <property type="molecule type" value="Genomic_DNA"/>
</dbReference>
<dbReference type="FunFam" id="2.60.260.20:FF:000002">
    <property type="entry name" value="Dnaj homolog subfamily b member"/>
    <property type="match status" value="1"/>
</dbReference>
<evidence type="ECO:0000256" key="6">
    <source>
        <dbReference type="ARBA" id="ARBA00023273"/>
    </source>
</evidence>
<dbReference type="GO" id="GO:0036126">
    <property type="term" value="C:sperm flagellum"/>
    <property type="evidence" value="ECO:0007669"/>
    <property type="project" value="UniProtKB-ARBA"/>
</dbReference>
<keyword evidence="5" id="KW-0143">Chaperone</keyword>
<keyword evidence="6" id="KW-0966">Cell projection</keyword>
<evidence type="ECO:0000256" key="2">
    <source>
        <dbReference type="ARBA" id="ARBA00022794"/>
    </source>
</evidence>
<dbReference type="GO" id="GO:0003910">
    <property type="term" value="F:DNA ligase (ATP) activity"/>
    <property type="evidence" value="ECO:0007669"/>
    <property type="project" value="InterPro"/>
</dbReference>
<dbReference type="InterPro" id="IPR051339">
    <property type="entry name" value="DnaJ_subfamily_B"/>
</dbReference>
<dbReference type="InterPro" id="IPR016059">
    <property type="entry name" value="DNA_ligase_ATP-dep_CS"/>
</dbReference>
<evidence type="ECO:0000313" key="17">
    <source>
        <dbReference type="Proteomes" id="UP000283509"/>
    </source>
</evidence>
<dbReference type="Gene3D" id="3.30.1490.70">
    <property type="match status" value="1"/>
</dbReference>
<dbReference type="CDD" id="cd10747">
    <property type="entry name" value="DnaJ_C"/>
    <property type="match status" value="1"/>
</dbReference>
<dbReference type="PROSITE" id="PS50160">
    <property type="entry name" value="DNA_LIGASE_A3"/>
    <property type="match status" value="1"/>
</dbReference>
<dbReference type="OrthoDB" id="206088at2759"/>